<dbReference type="EnsemblPlants" id="EMT07834">
    <property type="protein sequence ID" value="EMT07834"/>
    <property type="gene ID" value="F775_31270"/>
</dbReference>
<name>M8BM50_AEGTA</name>
<reference evidence="1" key="1">
    <citation type="submission" date="2015-06" db="UniProtKB">
        <authorList>
            <consortium name="EnsemblPlants"/>
        </authorList>
    </citation>
    <scope>IDENTIFICATION</scope>
</reference>
<proteinExistence type="predicted"/>
<dbReference type="AlphaFoldDB" id="M8BM50"/>
<sequence length="66" mass="6844">MARFLLALLAATVVAVQAGGQLAQAALAPAEVFWRAVLPHSPLPDAILQLVQPAAGLSCMFLIALH</sequence>
<organism evidence="1">
    <name type="scientific">Aegilops tauschii</name>
    <name type="common">Tausch's goatgrass</name>
    <name type="synonym">Aegilops squarrosa</name>
    <dbReference type="NCBI Taxonomy" id="37682"/>
    <lineage>
        <taxon>Eukaryota</taxon>
        <taxon>Viridiplantae</taxon>
        <taxon>Streptophyta</taxon>
        <taxon>Embryophyta</taxon>
        <taxon>Tracheophyta</taxon>
        <taxon>Spermatophyta</taxon>
        <taxon>Magnoliopsida</taxon>
        <taxon>Liliopsida</taxon>
        <taxon>Poales</taxon>
        <taxon>Poaceae</taxon>
        <taxon>BOP clade</taxon>
        <taxon>Pooideae</taxon>
        <taxon>Triticodae</taxon>
        <taxon>Triticeae</taxon>
        <taxon>Triticinae</taxon>
        <taxon>Aegilops</taxon>
    </lineage>
</organism>
<evidence type="ECO:0000313" key="1">
    <source>
        <dbReference type="EnsemblPlants" id="EMT07834"/>
    </source>
</evidence>
<accession>M8BM50</accession>
<protein>
    <submittedName>
        <fullName evidence="1">Uncharacterized protein</fullName>
    </submittedName>
</protein>